<dbReference type="GO" id="GO:0031179">
    <property type="term" value="P:peptide modification"/>
    <property type="evidence" value="ECO:0007669"/>
    <property type="project" value="InterPro"/>
</dbReference>
<dbReference type="CDD" id="cd04792">
    <property type="entry name" value="LanM-like"/>
    <property type="match status" value="1"/>
</dbReference>
<dbReference type="GO" id="GO:0005975">
    <property type="term" value="P:carbohydrate metabolic process"/>
    <property type="evidence" value="ECO:0007669"/>
    <property type="project" value="InterPro"/>
</dbReference>
<gene>
    <name evidence="4" type="primary">lanM</name>
    <name evidence="4" type="ORF">EBB54_18795</name>
</gene>
<proteinExistence type="predicted"/>
<dbReference type="InterPro" id="IPR017146">
    <property type="entry name" value="Lanti_2_LanM"/>
</dbReference>
<sequence length="995" mass="113100">MDCKMWERLLGKEIYAEIEPASCEALKEKLYRQCSKTLLRIYEAADRHYAGRLEDVNFENFYRFFLQIALDYGKEKAGREHPFGREEAVMVTDNVLTGILHIPVRCLIEDIQECREGKMLSGRDEWEEYRDYDEHFLGRPEYIRELCGRYPELLRLVLRRIEQIVDQLFRVWEAVEGRFSPVKAESVELGISDVHTGGRTAARIRLADGRSFIYKPRSLHKDRIYQGISRWFCKRLSLSFREREIYEMEGCGLDSCIECAPCLDKSEIKRFFYRLGIQLFICYLTDTSDIHGENLIANGEFPELIDLEAMPGAAGRREAHSDGGSTCSGSSDEGSNGGTHMDLFSDRCEASDMRALREWMEKSVTHTGILPTACWGNDAARGSVNALHSGEKCVTPFLLPTVTNPRSSRMKLAYERREIQLKDSVPVYQGKPAEVQRYVEELCEGFGAAFEIACNEKEQIRSLFEPLYSEEGRFLIRHTQQYGMYLTASLAPEFMKDARNRIYLLHILKKGQKSETGYAALFAYELEAMMNMEIPIYYFRGKGKELLDGAQKAYPEYFEQSAYESFLEKLQRLSSAELGRQQMLIRLSIGCSLPRTEESGFLSTEVIRGKGAQGNVFTRLGRHLAGLRIEAGGRQIWTRTDFSGQAWGMKAAGMDLYDGIPGIAAALAAVISAGGSREFDGLFDRLTDDLFCYTERCLESKQTARSGQTGMFAGEGSVVYAYLLLYRLTGRRQYLDYADRHVRIVRAAEEKDTSYDLLSGNAGWIVVLLKLYQETKEEAYLSYAVRAGELLWEKRTVMETGCGWLCASEKAPLAGMAHGNSGAVLAYARLMKYTKAPEYAGRLRQILEYEDSLYLEKERNWKDLRSRENRGSHTNAWCHGGSGILLSRLSLLELEGFQEDKRVARDIERGTACLMRWKKDSSICLCHGLAGKYMILCEAAKALGRDELRKESAKIRRRILELERVPVQEYYNASLMAGISGAALALCEADAELLY</sequence>
<feature type="binding site" evidence="1">
    <location>
        <position position="926"/>
    </location>
    <ligand>
        <name>Zn(2+)</name>
        <dbReference type="ChEBI" id="CHEBI:29105"/>
    </ligand>
</feature>
<dbReference type="EMBL" id="RHJS01000002">
    <property type="protein sequence ID" value="RRK33158.1"/>
    <property type="molecule type" value="Genomic_DNA"/>
</dbReference>
<feature type="region of interest" description="Disordered" evidence="2">
    <location>
        <begin position="315"/>
        <end position="338"/>
    </location>
</feature>
<evidence type="ECO:0000313" key="4">
    <source>
        <dbReference type="EMBL" id="RRK33158.1"/>
    </source>
</evidence>
<dbReference type="PRINTS" id="PR01950">
    <property type="entry name" value="LANCSUPER"/>
</dbReference>
<evidence type="ECO:0000313" key="5">
    <source>
        <dbReference type="Proteomes" id="UP000274920"/>
    </source>
</evidence>
<accession>A0A426DK37</accession>
<dbReference type="InterPro" id="IPR012341">
    <property type="entry name" value="6hp_glycosidase-like_sf"/>
</dbReference>
<dbReference type="PRINTS" id="PR01955">
    <property type="entry name" value="LANCFRANKIA"/>
</dbReference>
<dbReference type="NCBIfam" id="TIGR03897">
    <property type="entry name" value="lanti_2_LanM"/>
    <property type="match status" value="1"/>
</dbReference>
<dbReference type="RefSeq" id="WP_125128490.1">
    <property type="nucleotide sequence ID" value="NZ_RHJS01000002.1"/>
</dbReference>
<dbReference type="GO" id="GO:0046872">
    <property type="term" value="F:metal ion binding"/>
    <property type="evidence" value="ECO:0007669"/>
    <property type="project" value="UniProtKB-KW"/>
</dbReference>
<dbReference type="InterPro" id="IPR025410">
    <property type="entry name" value="Lant_dehyd"/>
</dbReference>
<name>A0A426DK37_9FIRM</name>
<dbReference type="PIRSF" id="PIRSF037228">
    <property type="entry name" value="Lant_mod_RumM"/>
    <property type="match status" value="1"/>
</dbReference>
<organism evidence="4 5">
    <name type="scientific">Schaedlerella arabinosiphila</name>
    <dbReference type="NCBI Taxonomy" id="2044587"/>
    <lineage>
        <taxon>Bacteria</taxon>
        <taxon>Bacillati</taxon>
        <taxon>Bacillota</taxon>
        <taxon>Clostridia</taxon>
        <taxon>Lachnospirales</taxon>
        <taxon>Lachnospiraceae</taxon>
        <taxon>Schaedlerella</taxon>
    </lineage>
</organism>
<dbReference type="InterPro" id="IPR007822">
    <property type="entry name" value="LANC-like"/>
</dbReference>
<dbReference type="Gene3D" id="1.50.10.10">
    <property type="match status" value="1"/>
</dbReference>
<keyword evidence="5" id="KW-1185">Reference proteome</keyword>
<dbReference type="SUPFAM" id="SSF158745">
    <property type="entry name" value="LanC-like"/>
    <property type="match status" value="1"/>
</dbReference>
<dbReference type="AlphaFoldDB" id="A0A426DK37"/>
<feature type="binding site" evidence="1">
    <location>
        <position position="927"/>
    </location>
    <ligand>
        <name>Zn(2+)</name>
        <dbReference type="ChEBI" id="CHEBI:29105"/>
    </ligand>
</feature>
<keyword evidence="1" id="KW-0862">Zinc</keyword>
<evidence type="ECO:0000256" key="2">
    <source>
        <dbReference type="SAM" id="MobiDB-lite"/>
    </source>
</evidence>
<dbReference type="Pfam" id="PF13575">
    <property type="entry name" value="DUF4135"/>
    <property type="match status" value="1"/>
</dbReference>
<feature type="domain" description="Lantibiotic biosynthesis protein dehydration" evidence="3">
    <location>
        <begin position="156"/>
        <end position="539"/>
    </location>
</feature>
<reference evidence="4" key="1">
    <citation type="submission" date="2018-10" db="EMBL/GenBank/DDBJ databases">
        <title>Schaedlerella arabinophila gen. nov. sp. nov., isolated from the mouse intestinal tract and comparative analysis with the genome of the closely related altered Schaedler flora strain ASF502.</title>
        <authorList>
            <person name="Miyake S."/>
            <person name="Soh M."/>
            <person name="Seedorf H."/>
        </authorList>
    </citation>
    <scope>NUCLEOTIDE SEQUENCE [LARGE SCALE GENOMIC DNA]</scope>
    <source>
        <strain evidence="4">DSM 106076</strain>
    </source>
</reference>
<feature type="binding site" evidence="1">
    <location>
        <position position="878"/>
    </location>
    <ligand>
        <name>Zn(2+)</name>
        <dbReference type="ChEBI" id="CHEBI:29105"/>
    </ligand>
</feature>
<dbReference type="Pfam" id="PF05147">
    <property type="entry name" value="LANC_like"/>
    <property type="match status" value="1"/>
</dbReference>
<dbReference type="SMART" id="SM01260">
    <property type="entry name" value="LANC_like"/>
    <property type="match status" value="1"/>
</dbReference>
<protein>
    <submittedName>
        <fullName evidence="4">Type 2 lantipeptide synthetase LanM</fullName>
    </submittedName>
</protein>
<comment type="caution">
    <text evidence="4">The sequence shown here is derived from an EMBL/GenBank/DDBJ whole genome shotgun (WGS) entry which is preliminary data.</text>
</comment>
<feature type="compositionally biased region" description="Low complexity" evidence="2">
    <location>
        <begin position="322"/>
        <end position="334"/>
    </location>
</feature>
<evidence type="ECO:0000259" key="3">
    <source>
        <dbReference type="Pfam" id="PF13575"/>
    </source>
</evidence>
<keyword evidence="1" id="KW-0479">Metal-binding</keyword>
<evidence type="ECO:0000256" key="1">
    <source>
        <dbReference type="PIRSR" id="PIRSR607822-1"/>
    </source>
</evidence>
<dbReference type="Proteomes" id="UP000274920">
    <property type="component" value="Unassembled WGS sequence"/>
</dbReference>